<keyword evidence="2" id="KW-1185">Reference proteome</keyword>
<dbReference type="Proteomes" id="UP000247409">
    <property type="component" value="Unassembled WGS sequence"/>
</dbReference>
<dbReference type="EMBL" id="NBIV01000124">
    <property type="protein sequence ID" value="PXF43469.1"/>
    <property type="molecule type" value="Genomic_DNA"/>
</dbReference>
<organism evidence="1 2">
    <name type="scientific">Gracilariopsis chorda</name>
    <dbReference type="NCBI Taxonomy" id="448386"/>
    <lineage>
        <taxon>Eukaryota</taxon>
        <taxon>Rhodophyta</taxon>
        <taxon>Florideophyceae</taxon>
        <taxon>Rhodymeniophycidae</taxon>
        <taxon>Gracilariales</taxon>
        <taxon>Gracilariaceae</taxon>
        <taxon>Gracilariopsis</taxon>
    </lineage>
</organism>
<proteinExistence type="predicted"/>
<dbReference type="PANTHER" id="PTHR44147:SF2">
    <property type="entry name" value="DEHYDROGENASE_REDUCTASE SDR FAMILY MEMBER 1"/>
    <property type="match status" value="1"/>
</dbReference>
<dbReference type="InterPro" id="IPR036291">
    <property type="entry name" value="NAD(P)-bd_dom_sf"/>
</dbReference>
<dbReference type="PROSITE" id="PS00061">
    <property type="entry name" value="ADH_SHORT"/>
    <property type="match status" value="1"/>
</dbReference>
<dbReference type="STRING" id="448386.A0A2V3IN46"/>
<dbReference type="PANTHER" id="PTHR44147">
    <property type="entry name" value="DEHYDROGENASE/REDUCTASE SDR FAMILY MEMBER 1"/>
    <property type="match status" value="1"/>
</dbReference>
<name>A0A2V3IN46_9FLOR</name>
<dbReference type="Gene3D" id="3.40.50.720">
    <property type="entry name" value="NAD(P)-binding Rossmann-like Domain"/>
    <property type="match status" value="1"/>
</dbReference>
<dbReference type="InterPro" id="IPR002347">
    <property type="entry name" value="SDR_fam"/>
</dbReference>
<evidence type="ECO:0000313" key="1">
    <source>
        <dbReference type="EMBL" id="PXF43469.1"/>
    </source>
</evidence>
<sequence length="389" mass="42472">MELDTGRSSIKSCRSPLYKVGFVRSTVALGVPFTRSIRFRYDTPRMSLKQRTTVITGATRGIGRGLAIAAGEAGAHVIITGRTETGQFSLEATAERVREAGGTCEYYVVDLGNDKDVASFFENMKTNLQKQNRTLDVFVNNAYAGVNFLTESGGVPFWLKNTSHPTKEDSQSDPGKVWDLLTGVGLRTNYICAVYATRIMAGQGEGGLIVNVSSWGGLVSIFDAVYAVGKSAVDRLSAEIAANAPPKVQCFTLWPGFVGTEALLELRNQAGAHSRDLRAEVREKLSEMPLWNAETPLFVGRVLAAIVTKNRRTLKSMDGRIVIAAEAANKFGINDENGFRPVSFRTLRFAALNAIPALRNSPFRHLIPASLCAPWWLTRALMGAVQFWS</sequence>
<dbReference type="AlphaFoldDB" id="A0A2V3IN46"/>
<accession>A0A2V3IN46</accession>
<comment type="caution">
    <text evidence="1">The sequence shown here is derived from an EMBL/GenBank/DDBJ whole genome shotgun (WGS) entry which is preliminary data.</text>
</comment>
<dbReference type="PRINTS" id="PR00081">
    <property type="entry name" value="GDHRDH"/>
</dbReference>
<gene>
    <name evidence="1" type="ORF">BWQ96_06762</name>
</gene>
<dbReference type="SUPFAM" id="SSF51735">
    <property type="entry name" value="NAD(P)-binding Rossmann-fold domains"/>
    <property type="match status" value="1"/>
</dbReference>
<dbReference type="Pfam" id="PF00106">
    <property type="entry name" value="adh_short"/>
    <property type="match status" value="1"/>
</dbReference>
<dbReference type="OrthoDB" id="5327538at2759"/>
<dbReference type="InterPro" id="IPR020904">
    <property type="entry name" value="Sc_DH/Rdtase_CS"/>
</dbReference>
<protein>
    <submittedName>
        <fullName evidence="1">Dehydrogenase/reductase SDR family member 1</fullName>
    </submittedName>
</protein>
<evidence type="ECO:0000313" key="2">
    <source>
        <dbReference type="Proteomes" id="UP000247409"/>
    </source>
</evidence>
<reference evidence="1 2" key="1">
    <citation type="journal article" date="2018" name="Mol. Biol. Evol.">
        <title>Analysis of the draft genome of the red seaweed Gracilariopsis chorda provides insights into genome size evolution in Rhodophyta.</title>
        <authorList>
            <person name="Lee J."/>
            <person name="Yang E.C."/>
            <person name="Graf L."/>
            <person name="Yang J.H."/>
            <person name="Qiu H."/>
            <person name="Zel Zion U."/>
            <person name="Chan C.X."/>
            <person name="Stephens T.G."/>
            <person name="Weber A.P.M."/>
            <person name="Boo G.H."/>
            <person name="Boo S.M."/>
            <person name="Kim K.M."/>
            <person name="Shin Y."/>
            <person name="Jung M."/>
            <person name="Lee S.J."/>
            <person name="Yim H.S."/>
            <person name="Lee J.H."/>
            <person name="Bhattacharya D."/>
            <person name="Yoon H.S."/>
        </authorList>
    </citation>
    <scope>NUCLEOTIDE SEQUENCE [LARGE SCALE GENOMIC DNA]</scope>
    <source>
        <strain evidence="1 2">SKKU-2015</strain>
        <tissue evidence="1">Whole body</tissue>
    </source>
</reference>